<protein>
    <recommendedName>
        <fullName evidence="3">50S ribosomal protein L22, chloroplastic</fullName>
    </recommendedName>
</protein>
<organism evidence="1 2">
    <name type="scientific">Protea cynaroides</name>
    <dbReference type="NCBI Taxonomy" id="273540"/>
    <lineage>
        <taxon>Eukaryota</taxon>
        <taxon>Viridiplantae</taxon>
        <taxon>Streptophyta</taxon>
        <taxon>Embryophyta</taxon>
        <taxon>Tracheophyta</taxon>
        <taxon>Spermatophyta</taxon>
        <taxon>Magnoliopsida</taxon>
        <taxon>Proteales</taxon>
        <taxon>Proteaceae</taxon>
        <taxon>Protea</taxon>
    </lineage>
</organism>
<dbReference type="Proteomes" id="UP001141806">
    <property type="component" value="Unassembled WGS sequence"/>
</dbReference>
<dbReference type="InterPro" id="IPR047867">
    <property type="entry name" value="Ribosomal_uL22_bac/org-type"/>
</dbReference>
<keyword evidence="2" id="KW-1185">Reference proteome</keyword>
<dbReference type="AlphaFoldDB" id="A0A9Q0QYE5"/>
<dbReference type="PANTHER" id="PTHR13501:SF10">
    <property type="entry name" value="LARGE RIBOSOMAL SUBUNIT PROTEIN UL22M"/>
    <property type="match status" value="1"/>
</dbReference>
<evidence type="ECO:0000313" key="1">
    <source>
        <dbReference type="EMBL" id="KAJ4976347.1"/>
    </source>
</evidence>
<dbReference type="SUPFAM" id="SSF54843">
    <property type="entry name" value="Ribosomal protein L22"/>
    <property type="match status" value="1"/>
</dbReference>
<dbReference type="OrthoDB" id="1840754at2759"/>
<sequence length="179" mass="20306">MTTILTILHLFLGDQFLIITFNTRITIDISDFTSISLNSNRISIWCVVRMSSLSDLFTLSYSGIRFITFSLRSLELLNRIRRCSYEETLMILELMPYRTCYPIFKLIYSARANASHNMGFNKANLEFSTSIGGKTKALSPSPPPSTSRSSGFATSVKGFGILWRLPTSSNLRYFTSHQE</sequence>
<dbReference type="GO" id="GO:0015934">
    <property type="term" value="C:large ribosomal subunit"/>
    <property type="evidence" value="ECO:0007669"/>
    <property type="project" value="InterPro"/>
</dbReference>
<dbReference type="GO" id="GO:0006412">
    <property type="term" value="P:translation"/>
    <property type="evidence" value="ECO:0007669"/>
    <property type="project" value="InterPro"/>
</dbReference>
<dbReference type="InterPro" id="IPR036394">
    <property type="entry name" value="Ribosomal_uL22_sf"/>
</dbReference>
<dbReference type="GO" id="GO:0003735">
    <property type="term" value="F:structural constituent of ribosome"/>
    <property type="evidence" value="ECO:0007669"/>
    <property type="project" value="InterPro"/>
</dbReference>
<dbReference type="EMBL" id="JAMYWD010000003">
    <property type="protein sequence ID" value="KAJ4976347.1"/>
    <property type="molecule type" value="Genomic_DNA"/>
</dbReference>
<reference evidence="1" key="1">
    <citation type="journal article" date="2023" name="Plant J.">
        <title>The genome of the king protea, Protea cynaroides.</title>
        <authorList>
            <person name="Chang J."/>
            <person name="Duong T.A."/>
            <person name="Schoeman C."/>
            <person name="Ma X."/>
            <person name="Roodt D."/>
            <person name="Barker N."/>
            <person name="Li Z."/>
            <person name="Van de Peer Y."/>
            <person name="Mizrachi E."/>
        </authorList>
    </citation>
    <scope>NUCLEOTIDE SEQUENCE</scope>
    <source>
        <tissue evidence="1">Young leaves</tissue>
    </source>
</reference>
<proteinExistence type="predicted"/>
<evidence type="ECO:0008006" key="3">
    <source>
        <dbReference type="Google" id="ProtNLM"/>
    </source>
</evidence>
<accession>A0A9Q0QYE5</accession>
<dbReference type="Gene3D" id="3.90.470.10">
    <property type="entry name" value="Ribosomal protein L22/L17"/>
    <property type="match status" value="1"/>
</dbReference>
<gene>
    <name evidence="1" type="ORF">NE237_001453</name>
</gene>
<dbReference type="PANTHER" id="PTHR13501">
    <property type="entry name" value="CHLOROPLAST 50S RIBOSOMAL PROTEIN L22-RELATED"/>
    <property type="match status" value="1"/>
</dbReference>
<name>A0A9Q0QYE5_9MAGN</name>
<evidence type="ECO:0000313" key="2">
    <source>
        <dbReference type="Proteomes" id="UP001141806"/>
    </source>
</evidence>
<comment type="caution">
    <text evidence="1">The sequence shown here is derived from an EMBL/GenBank/DDBJ whole genome shotgun (WGS) entry which is preliminary data.</text>
</comment>